<dbReference type="AlphaFoldDB" id="A0AAV5GAC0"/>
<feature type="compositionally biased region" description="Low complexity" evidence="1">
    <location>
        <begin position="224"/>
        <end position="241"/>
    </location>
</feature>
<feature type="region of interest" description="Disordered" evidence="1">
    <location>
        <begin position="24"/>
        <end position="303"/>
    </location>
</feature>
<gene>
    <name evidence="2" type="ORF">Rhopal_002538-T1</name>
</gene>
<organism evidence="2 3">
    <name type="scientific">Rhodotorula paludigena</name>
    <dbReference type="NCBI Taxonomy" id="86838"/>
    <lineage>
        <taxon>Eukaryota</taxon>
        <taxon>Fungi</taxon>
        <taxon>Dikarya</taxon>
        <taxon>Basidiomycota</taxon>
        <taxon>Pucciniomycotina</taxon>
        <taxon>Microbotryomycetes</taxon>
        <taxon>Sporidiobolales</taxon>
        <taxon>Sporidiobolaceae</taxon>
        <taxon>Rhodotorula</taxon>
    </lineage>
</organism>
<feature type="region of interest" description="Disordered" evidence="1">
    <location>
        <begin position="462"/>
        <end position="490"/>
    </location>
</feature>
<feature type="compositionally biased region" description="Basic and acidic residues" evidence="1">
    <location>
        <begin position="212"/>
        <end position="223"/>
    </location>
</feature>
<feature type="compositionally biased region" description="Polar residues" evidence="1">
    <location>
        <begin position="187"/>
        <end position="201"/>
    </location>
</feature>
<keyword evidence="3" id="KW-1185">Reference proteome</keyword>
<protein>
    <recommendedName>
        <fullName evidence="4">Proteophosphoglycan ppg4</fullName>
    </recommendedName>
</protein>
<dbReference type="EMBL" id="BQKY01000005">
    <property type="protein sequence ID" value="GJN89551.1"/>
    <property type="molecule type" value="Genomic_DNA"/>
</dbReference>
<comment type="caution">
    <text evidence="2">The sequence shown here is derived from an EMBL/GenBank/DDBJ whole genome shotgun (WGS) entry which is preliminary data.</text>
</comment>
<feature type="region of interest" description="Disordered" evidence="1">
    <location>
        <begin position="315"/>
        <end position="334"/>
    </location>
</feature>
<proteinExistence type="predicted"/>
<reference evidence="2 3" key="1">
    <citation type="submission" date="2021-12" db="EMBL/GenBank/DDBJ databases">
        <title>High titer production of polyol ester of fatty acids by Rhodotorula paludigena BS15 towards product separation-free biomass refinery.</title>
        <authorList>
            <person name="Mano J."/>
            <person name="Ono H."/>
            <person name="Tanaka T."/>
            <person name="Naito K."/>
            <person name="Sushida H."/>
            <person name="Ike M."/>
            <person name="Tokuyasu K."/>
            <person name="Kitaoka M."/>
        </authorList>
    </citation>
    <scope>NUCLEOTIDE SEQUENCE [LARGE SCALE GENOMIC DNA]</scope>
    <source>
        <strain evidence="2 3">BS15</strain>
    </source>
</reference>
<evidence type="ECO:0008006" key="4">
    <source>
        <dbReference type="Google" id="ProtNLM"/>
    </source>
</evidence>
<name>A0AAV5GAC0_9BASI</name>
<dbReference type="Proteomes" id="UP001342314">
    <property type="component" value="Unassembled WGS sequence"/>
</dbReference>
<evidence type="ECO:0000256" key="1">
    <source>
        <dbReference type="SAM" id="MobiDB-lite"/>
    </source>
</evidence>
<feature type="compositionally biased region" description="Acidic residues" evidence="1">
    <location>
        <begin position="245"/>
        <end position="264"/>
    </location>
</feature>
<feature type="compositionally biased region" description="Polar residues" evidence="1">
    <location>
        <begin position="44"/>
        <end position="53"/>
    </location>
</feature>
<evidence type="ECO:0000313" key="3">
    <source>
        <dbReference type="Proteomes" id="UP001342314"/>
    </source>
</evidence>
<feature type="compositionally biased region" description="Basic and acidic residues" evidence="1">
    <location>
        <begin position="481"/>
        <end position="490"/>
    </location>
</feature>
<feature type="compositionally biased region" description="Basic residues" evidence="1">
    <location>
        <begin position="88"/>
        <end position="97"/>
    </location>
</feature>
<evidence type="ECO:0000313" key="2">
    <source>
        <dbReference type="EMBL" id="GJN89551.1"/>
    </source>
</evidence>
<sequence>MDAALSSPLYDSLSFAHLSQLFGFAPPRAPSLSPERPLKPAAPPSSTRSSLDNRSGGLGASPSPALGSARTKPARKGMATARNAAAHPHSHAPKSKAKAAGARSPVPIAAVMSPHGAATGADEGSAPPAASTSSSLALPAPAVHPGRGSHSLKQGMLADEEVHVAPFAPRSAPRPLPRVELEAFRTDSPSYSSSFASNHTGYHSVPSVPSHPADRDEYADKRASSSPDSDQLSSSSGYSDSFAYTDDEFASDELEDDDEGDETYDSAVEHDAELDADEESDERRPFPNPQLSKQQKYLRRLDDDKTFDVDVEVQPVAAAPNKPPVSPTNAATAYHPSYTSPTSAFPSASHATVHYAPVSGATYDDALALAAAQGDAAEPFDPLDGPYPRGRSRHPRLLWRSELDTDALRVLDAHHERLRGGPLPRLDLDLCGGKVLSASGVEREREHAGVELEELKEKVRRARRRADREGRRTWSQAGRKWSREMERVGL</sequence>
<feature type="compositionally biased region" description="Low complexity" evidence="1">
    <location>
        <begin position="125"/>
        <end position="141"/>
    </location>
</feature>
<accession>A0AAV5GAC0</accession>